<feature type="region of interest" description="Disordered" evidence="1">
    <location>
        <begin position="1134"/>
        <end position="1180"/>
    </location>
</feature>
<evidence type="ECO:0000256" key="1">
    <source>
        <dbReference type="SAM" id="MobiDB-lite"/>
    </source>
</evidence>
<reference evidence="2" key="1">
    <citation type="submission" date="2014-11" db="EMBL/GenBank/DDBJ databases">
        <authorList>
            <person name="Otto D Thomas"/>
            <person name="Naeem Raeece"/>
        </authorList>
    </citation>
    <scope>NUCLEOTIDE SEQUENCE</scope>
</reference>
<protein>
    <submittedName>
        <fullName evidence="2">Uncharacterized protein</fullName>
    </submittedName>
</protein>
<feature type="compositionally biased region" description="Low complexity" evidence="1">
    <location>
        <begin position="1057"/>
        <end position="1069"/>
    </location>
</feature>
<feature type="compositionally biased region" description="Low complexity" evidence="1">
    <location>
        <begin position="1139"/>
        <end position="1156"/>
    </location>
</feature>
<dbReference type="VEuPathDB" id="CryptoDB:Cvel_25583"/>
<organism evidence="2">
    <name type="scientific">Chromera velia CCMP2878</name>
    <dbReference type="NCBI Taxonomy" id="1169474"/>
    <lineage>
        <taxon>Eukaryota</taxon>
        <taxon>Sar</taxon>
        <taxon>Alveolata</taxon>
        <taxon>Colpodellida</taxon>
        <taxon>Chromeraceae</taxon>
        <taxon>Chromera</taxon>
    </lineage>
</organism>
<feature type="compositionally biased region" description="Acidic residues" evidence="1">
    <location>
        <begin position="275"/>
        <end position="287"/>
    </location>
</feature>
<gene>
    <name evidence="2" type="ORF">Cvel_25583</name>
</gene>
<dbReference type="EMBL" id="CDMZ01002113">
    <property type="protein sequence ID" value="CEM40825.1"/>
    <property type="molecule type" value="Genomic_DNA"/>
</dbReference>
<feature type="region of interest" description="Disordered" evidence="1">
    <location>
        <begin position="831"/>
        <end position="856"/>
    </location>
</feature>
<name>A0A0G4HA43_9ALVE</name>
<feature type="compositionally biased region" description="Basic and acidic residues" evidence="1">
    <location>
        <begin position="1166"/>
        <end position="1177"/>
    </location>
</feature>
<feature type="compositionally biased region" description="Polar residues" evidence="1">
    <location>
        <begin position="40"/>
        <end position="51"/>
    </location>
</feature>
<feature type="compositionally biased region" description="Pro residues" evidence="1">
    <location>
        <begin position="729"/>
        <end position="753"/>
    </location>
</feature>
<accession>A0A0G4HA43</accession>
<feature type="compositionally biased region" description="Low complexity" evidence="1">
    <location>
        <begin position="234"/>
        <end position="245"/>
    </location>
</feature>
<feature type="compositionally biased region" description="Low complexity" evidence="1">
    <location>
        <begin position="661"/>
        <end position="672"/>
    </location>
</feature>
<proteinExistence type="predicted"/>
<feature type="region of interest" description="Disordered" evidence="1">
    <location>
        <begin position="1304"/>
        <end position="1345"/>
    </location>
</feature>
<feature type="compositionally biased region" description="Polar residues" evidence="1">
    <location>
        <begin position="246"/>
        <end position="272"/>
    </location>
</feature>
<feature type="region of interest" description="Disordered" evidence="1">
    <location>
        <begin position="1"/>
        <end position="161"/>
    </location>
</feature>
<feature type="compositionally biased region" description="Pro residues" evidence="1">
    <location>
        <begin position="781"/>
        <end position="794"/>
    </location>
</feature>
<feature type="region of interest" description="Disordered" evidence="1">
    <location>
        <begin position="218"/>
        <end position="334"/>
    </location>
</feature>
<feature type="compositionally biased region" description="Pro residues" evidence="1">
    <location>
        <begin position="1"/>
        <end position="22"/>
    </location>
</feature>
<feature type="compositionally biased region" description="Polar residues" evidence="1">
    <location>
        <begin position="1311"/>
        <end position="1321"/>
    </location>
</feature>
<feature type="region of interest" description="Disordered" evidence="1">
    <location>
        <begin position="661"/>
        <end position="801"/>
    </location>
</feature>
<feature type="compositionally biased region" description="Acidic residues" evidence="1">
    <location>
        <begin position="1083"/>
        <end position="1098"/>
    </location>
</feature>
<evidence type="ECO:0000313" key="2">
    <source>
        <dbReference type="EMBL" id="CEM40825.1"/>
    </source>
</evidence>
<feature type="region of interest" description="Disordered" evidence="1">
    <location>
        <begin position="1030"/>
        <end position="1100"/>
    </location>
</feature>
<feature type="compositionally biased region" description="Basic and acidic residues" evidence="1">
    <location>
        <begin position="292"/>
        <end position="315"/>
    </location>
</feature>
<feature type="region of interest" description="Disordered" evidence="1">
    <location>
        <begin position="946"/>
        <end position="992"/>
    </location>
</feature>
<feature type="non-terminal residue" evidence="2">
    <location>
        <position position="1"/>
    </location>
</feature>
<sequence length="1365" mass="142860">LPPPPPPPPTVPLQHPPPPPPRSTCGGTGSTSVVDPVSSLFFSSPPNQSAQARKGVASPLGPPPGFEEMRTSPMKPPRKTVRPPPAPAARAPTSSLVSPLIVPWEQPDSNGSMMMRGALQSQPDSKAPFYPTNATPAPFPWFSAACDDETETEGPNGVLNAFAPPLAEAKAGGVTMADLETEDEDVQSALRAGFAPAPLRSFSQSASSHLRANRAIGGVLDDDDESMIVDGPPLSSLSLHMNSSSRPQLQATAQPKPSQPTFRRSGTESSRALNDFEEFEDDDETEEVGVVVREEEREWDGVEQDVGRDGEETRLRQAPPAVSLPLPPKTTSQFPLREAADGDAQFSLANRWSTPVSVPNGVGLMGAGYRSGATATGRATTSVFSVLGSSAPLAADFGLRGAERSVASGRSPWEEQQKGENTTRTVVWSGAGSSRGVSFQLQSVFSNPSASVGGGSKLCSVLGSVKEDSVVVSARESGKVAAETAVQGCDASEVSPAGFESEGDVEGDGDEVDVAEDLSLCDSEEGRGSEREGIAALPAYHYKVQTESFSSAERRLQRSFPVHSGDVDEVADESVAFGVADHRTDEAGLHSAVMPSTGLGEAKTAALNISTTSLTCCRRYNERRCNGRGCRFRHACSECDRLPDLPEEAKLHPARLCPRRASAAAGVSSPPSCGMEGAVTEGEGSSSNRAGARQIPSKAAQAMAAVSSSPSTLPPPRPSAAADGFGRRLPPPPPPPPTVPLQHPPPPPPPMSTPKPKQYTSAASSPSLPPGLEGTIASRQPTPPMKVVCPPPAPTARAPTSSLSFLPANSSRGGSTLEAFSTAHQMSVVMETSKKSSPPPPPLRSLSDDYDAREDGETWGSELDFESVESAIRAGFGFQFLLKDDDAESARGGAGMGMQLGLESAHPALEGQQQQQQQQQTGCVVPPPKPTAAVGEVGVTFTKKETPASVSSLSRGMRRGSTGPLSACSSRRSNRSRSSRLTRRRYTPGPHPRVIAGGLSMAASAVNEQDFLGPSLDLGGLARDFAVTSPEEVSSLDPTSANSLAPPPPSIGRRGRSSASSQRSHSSGRTHTNTETASMSGWEESETEGEGDEGEVSEEGGRLCLPDYRVSVVLARLENEFLRAQMEAVTEMSTRCVRSSSSPSPLSQKSSASESPNSCSVEEDGEGMKKDREREFSDVEAEEGAKLVVEAAKPPVMLMRHAGQHLLVRLGFSPGGAVAQKLKDIWRCAGGSSSSSPSPVSVGLRVGGVIVRAEPLPVPAQRQEDWFDVEEFAFVFCGAPSLDSGTSPVQVLFLGGSGSEIEGVQEGAGGVSTQASASPSSEGKGGDEVSVREEEEENSPAGSGNGTVGVCVKLFELRELLLRFG</sequence>
<feature type="compositionally biased region" description="Basic residues" evidence="1">
    <location>
        <begin position="972"/>
        <end position="986"/>
    </location>
</feature>